<feature type="transmembrane region" description="Helical" evidence="1">
    <location>
        <begin position="69"/>
        <end position="91"/>
    </location>
</feature>
<dbReference type="EMBL" id="CP002431">
    <property type="protein sequence ID" value="ADU62951.1"/>
    <property type="molecule type" value="Genomic_DNA"/>
</dbReference>
<feature type="transmembrane region" description="Helical" evidence="1">
    <location>
        <begin position="103"/>
        <end position="123"/>
    </location>
</feature>
<proteinExistence type="predicted"/>
<dbReference type="STRING" id="643562.Daes_1942"/>
<keyword evidence="1" id="KW-0472">Membrane</keyword>
<dbReference type="RefSeq" id="WP_013514864.1">
    <property type="nucleotide sequence ID" value="NC_014844.1"/>
</dbReference>
<keyword evidence="3" id="KW-1185">Reference proteome</keyword>
<dbReference type="Proteomes" id="UP000002191">
    <property type="component" value="Chromosome"/>
</dbReference>
<feature type="transmembrane region" description="Helical" evidence="1">
    <location>
        <begin position="135"/>
        <end position="160"/>
    </location>
</feature>
<sequence length="167" mass="18729">MTIIAIMLACILFVMLFGKDKFFCLAIIAGGLLLLAIVLGVAAIILYFAYEIIVNKSAPFSISQETKELFWLCILVVGGIFAICLFVRVNFMRMRENGKPHRSLYIVIIYGVIGGFVYCYYDFLNTLIGNNIIGLVFGNIAWVAYIFGVPFLAVIVEAYIDKRNNKN</sequence>
<evidence type="ECO:0000313" key="3">
    <source>
        <dbReference type="Proteomes" id="UP000002191"/>
    </source>
</evidence>
<keyword evidence="1" id="KW-0812">Transmembrane</keyword>
<gene>
    <name evidence="2" type="ordered locus">Daes_1942</name>
</gene>
<keyword evidence="1" id="KW-1133">Transmembrane helix</keyword>
<organism evidence="2 3">
    <name type="scientific">Pseudodesulfovibrio aespoeensis (strain ATCC 700646 / DSM 10631 / Aspo-2)</name>
    <name type="common">Desulfovibrio aespoeensis</name>
    <dbReference type="NCBI Taxonomy" id="643562"/>
    <lineage>
        <taxon>Bacteria</taxon>
        <taxon>Pseudomonadati</taxon>
        <taxon>Thermodesulfobacteriota</taxon>
        <taxon>Desulfovibrionia</taxon>
        <taxon>Desulfovibrionales</taxon>
        <taxon>Desulfovibrionaceae</taxon>
    </lineage>
</organism>
<dbReference type="AlphaFoldDB" id="E6VQX1"/>
<feature type="transmembrane region" description="Helical" evidence="1">
    <location>
        <begin position="22"/>
        <end position="49"/>
    </location>
</feature>
<evidence type="ECO:0000313" key="2">
    <source>
        <dbReference type="EMBL" id="ADU62951.1"/>
    </source>
</evidence>
<reference evidence="2 3" key="2">
    <citation type="journal article" date="2014" name="Genome Announc.">
        <title>Complete Genome Sequence of the Subsurface, Mesophilic Sulfate-Reducing Bacterium Desulfovibrio aespoeensis Aspo-2.</title>
        <authorList>
            <person name="Pedersen K."/>
            <person name="Bengtsson A."/>
            <person name="Edlund J."/>
            <person name="Rabe L."/>
            <person name="Hazen T."/>
            <person name="Chakraborty R."/>
            <person name="Goodwin L."/>
            <person name="Shapiro N."/>
        </authorList>
    </citation>
    <scope>NUCLEOTIDE SEQUENCE [LARGE SCALE GENOMIC DNA]</scope>
    <source>
        <strain evidence="3">ATCC 700646 / DSM 10631 / Aspo-2</strain>
    </source>
</reference>
<reference evidence="3" key="1">
    <citation type="submission" date="2010-12" db="EMBL/GenBank/DDBJ databases">
        <title>Complete sequence of Desulfovibrio aespoeensis Aspo-2.</title>
        <authorList>
            <consortium name="US DOE Joint Genome Institute"/>
            <person name="Lucas S."/>
            <person name="Copeland A."/>
            <person name="Lapidus A."/>
            <person name="Cheng J.-F."/>
            <person name="Goodwin L."/>
            <person name="Pitluck S."/>
            <person name="Chertkov O."/>
            <person name="Misra M."/>
            <person name="Detter J.C."/>
            <person name="Han C."/>
            <person name="Tapia R."/>
            <person name="Land M."/>
            <person name="Hauser L."/>
            <person name="Kyrpides N."/>
            <person name="Ivanova N."/>
            <person name="Ovchinnikova G."/>
            <person name="Pedersen K."/>
            <person name="Jagevall S."/>
            <person name="Hazen T."/>
            <person name="Woyke T."/>
        </authorList>
    </citation>
    <scope>NUCLEOTIDE SEQUENCE [LARGE SCALE GENOMIC DNA]</scope>
    <source>
        <strain evidence="3">ATCC 700646 / DSM 10631 / Aspo-2</strain>
    </source>
</reference>
<protein>
    <submittedName>
        <fullName evidence="2">Uncharacterized protein</fullName>
    </submittedName>
</protein>
<dbReference type="KEGG" id="das:Daes_1942"/>
<accession>E6VQX1</accession>
<dbReference type="HOGENOM" id="CLU_1591836_0_0_7"/>
<name>E6VQX1_PSEA9</name>
<evidence type="ECO:0000256" key="1">
    <source>
        <dbReference type="SAM" id="Phobius"/>
    </source>
</evidence>